<comment type="caution">
    <text evidence="1">The sequence shown here is derived from an EMBL/GenBank/DDBJ whole genome shotgun (WGS) entry which is preliminary data.</text>
</comment>
<name>A0ABT9IMV5_9MICC</name>
<reference evidence="1 2" key="1">
    <citation type="submission" date="2023-08" db="EMBL/GenBank/DDBJ databases">
        <title>Arthrobacter horti sp. nov., isolated from forest soil.</title>
        <authorList>
            <person name="Park M."/>
        </authorList>
    </citation>
    <scope>NUCLEOTIDE SEQUENCE [LARGE SCALE GENOMIC DNA]</scope>
    <source>
        <strain evidence="1 2">YJM1</strain>
    </source>
</reference>
<dbReference type="EMBL" id="JAVALS010000003">
    <property type="protein sequence ID" value="MDP5226907.1"/>
    <property type="molecule type" value="Genomic_DNA"/>
</dbReference>
<keyword evidence="2" id="KW-1185">Reference proteome</keyword>
<sequence length="159" mass="17130">MTTKSAPKVVSIAARITLEQATRLDEVQAMEPPLRGRSAAVGRLLDLLTDDDLAASDAAEGKEGLPSLRPDDVAAVLAALDERTRAYSELSKQVRAVGHLLNTLTKLGHQIAKYGRAGMIPTAAIELAQRRLEPALERMATMAEQDAHVEAVVRACRPR</sequence>
<dbReference type="RefSeq" id="WP_305995953.1">
    <property type="nucleotide sequence ID" value="NZ_JAVALS010000003.1"/>
</dbReference>
<organism evidence="1 2">
    <name type="scientific">Arthrobacter horti</name>
    <dbReference type="NCBI Taxonomy" id="3068273"/>
    <lineage>
        <taxon>Bacteria</taxon>
        <taxon>Bacillati</taxon>
        <taxon>Actinomycetota</taxon>
        <taxon>Actinomycetes</taxon>
        <taxon>Micrococcales</taxon>
        <taxon>Micrococcaceae</taxon>
        <taxon>Arthrobacter</taxon>
    </lineage>
</organism>
<protein>
    <submittedName>
        <fullName evidence="1">Uncharacterized protein</fullName>
    </submittedName>
</protein>
<proteinExistence type="predicted"/>
<evidence type="ECO:0000313" key="2">
    <source>
        <dbReference type="Proteomes" id="UP001232725"/>
    </source>
</evidence>
<gene>
    <name evidence="1" type="ORF">Q9R02_07070</name>
</gene>
<evidence type="ECO:0000313" key="1">
    <source>
        <dbReference type="EMBL" id="MDP5226907.1"/>
    </source>
</evidence>
<accession>A0ABT9IMV5</accession>
<dbReference type="Proteomes" id="UP001232725">
    <property type="component" value="Unassembled WGS sequence"/>
</dbReference>